<evidence type="ECO:0008006" key="2">
    <source>
        <dbReference type="Google" id="ProtNLM"/>
    </source>
</evidence>
<dbReference type="GO" id="GO:0019135">
    <property type="term" value="F:deoxyhypusine monooxygenase activity"/>
    <property type="evidence" value="ECO:0007669"/>
    <property type="project" value="TreeGrafter"/>
</dbReference>
<dbReference type="Pfam" id="PF13646">
    <property type="entry name" value="HEAT_2"/>
    <property type="match status" value="1"/>
</dbReference>
<sequence length="161" mass="18576">MEILTAWNDPGDIVLAFKYLEPSYEVEWRIRAVELLTAIISSDEIDLDEDKTDSILKRLIHLLRKDHASNVRAASAYALGHFSVNEENDNIIIPVLIEAIKTERIYTVRELASQALGYRGRGDREITEELYKLIQYNNEKDPSIRYFAAMALLNYEQLSRS</sequence>
<dbReference type="InterPro" id="IPR011989">
    <property type="entry name" value="ARM-like"/>
</dbReference>
<dbReference type="InterPro" id="IPR016024">
    <property type="entry name" value="ARM-type_fold"/>
</dbReference>
<proteinExistence type="predicted"/>
<protein>
    <recommendedName>
        <fullName evidence="2">HEAT repeat domain-containing protein</fullName>
    </recommendedName>
</protein>
<dbReference type="PANTHER" id="PTHR12697">
    <property type="entry name" value="PBS LYASE HEAT-LIKE PROTEIN"/>
    <property type="match status" value="1"/>
</dbReference>
<gene>
    <name evidence="1" type="ORF">S01H4_13662</name>
</gene>
<evidence type="ECO:0000313" key="1">
    <source>
        <dbReference type="EMBL" id="GAG56392.1"/>
    </source>
</evidence>
<dbReference type="PANTHER" id="PTHR12697:SF20">
    <property type="entry name" value="HEAT REPEAT-CONTAINING PROTEIN 4"/>
    <property type="match status" value="1"/>
</dbReference>
<dbReference type="EMBL" id="BART01006012">
    <property type="protein sequence ID" value="GAG56392.1"/>
    <property type="molecule type" value="Genomic_DNA"/>
</dbReference>
<organism evidence="1">
    <name type="scientific">marine sediment metagenome</name>
    <dbReference type="NCBI Taxonomy" id="412755"/>
    <lineage>
        <taxon>unclassified sequences</taxon>
        <taxon>metagenomes</taxon>
        <taxon>ecological metagenomes</taxon>
    </lineage>
</organism>
<dbReference type="SUPFAM" id="SSF48371">
    <property type="entry name" value="ARM repeat"/>
    <property type="match status" value="1"/>
</dbReference>
<dbReference type="Gene3D" id="1.25.10.10">
    <property type="entry name" value="Leucine-rich Repeat Variant"/>
    <property type="match status" value="1"/>
</dbReference>
<accession>X0ZDU9</accession>
<comment type="caution">
    <text evidence="1">The sequence shown here is derived from an EMBL/GenBank/DDBJ whole genome shotgun (WGS) entry which is preliminary data.</text>
</comment>
<name>X0ZDU9_9ZZZZ</name>
<reference evidence="1" key="1">
    <citation type="journal article" date="2014" name="Front. Microbiol.">
        <title>High frequency of phylogenetically diverse reductive dehalogenase-homologous genes in deep subseafloor sedimentary metagenomes.</title>
        <authorList>
            <person name="Kawai M."/>
            <person name="Futagami T."/>
            <person name="Toyoda A."/>
            <person name="Takaki Y."/>
            <person name="Nishi S."/>
            <person name="Hori S."/>
            <person name="Arai W."/>
            <person name="Tsubouchi T."/>
            <person name="Morono Y."/>
            <person name="Uchiyama I."/>
            <person name="Ito T."/>
            <person name="Fujiyama A."/>
            <person name="Inagaki F."/>
            <person name="Takami H."/>
        </authorList>
    </citation>
    <scope>NUCLEOTIDE SEQUENCE</scope>
    <source>
        <strain evidence="1">Expedition CK06-06</strain>
    </source>
</reference>
<dbReference type="AlphaFoldDB" id="X0ZDU9"/>